<feature type="transmembrane region" description="Helical" evidence="1">
    <location>
        <begin position="181"/>
        <end position="203"/>
    </location>
</feature>
<keyword evidence="3" id="KW-1185">Reference proteome</keyword>
<evidence type="ECO:0000313" key="2">
    <source>
        <dbReference type="EMBL" id="USG63193.1"/>
    </source>
</evidence>
<organism evidence="2 3">
    <name type="scientific">Sneathiella marina</name>
    <dbReference type="NCBI Taxonomy" id="2950108"/>
    <lineage>
        <taxon>Bacteria</taxon>
        <taxon>Pseudomonadati</taxon>
        <taxon>Pseudomonadota</taxon>
        <taxon>Alphaproteobacteria</taxon>
        <taxon>Sneathiellales</taxon>
        <taxon>Sneathiellaceae</taxon>
        <taxon>Sneathiella</taxon>
    </lineage>
</organism>
<keyword evidence="1" id="KW-0472">Membrane</keyword>
<proteinExistence type="predicted"/>
<feature type="transmembrane region" description="Helical" evidence="1">
    <location>
        <begin position="133"/>
        <end position="160"/>
    </location>
</feature>
<dbReference type="Proteomes" id="UP001056291">
    <property type="component" value="Chromosome"/>
</dbReference>
<evidence type="ECO:0000313" key="3">
    <source>
        <dbReference type="Proteomes" id="UP001056291"/>
    </source>
</evidence>
<dbReference type="RefSeq" id="WP_251937889.1">
    <property type="nucleotide sequence ID" value="NZ_CP098747.1"/>
</dbReference>
<feature type="transmembrane region" description="Helical" evidence="1">
    <location>
        <begin position="50"/>
        <end position="69"/>
    </location>
</feature>
<evidence type="ECO:0000256" key="1">
    <source>
        <dbReference type="SAM" id="Phobius"/>
    </source>
</evidence>
<feature type="transmembrane region" description="Helical" evidence="1">
    <location>
        <begin position="215"/>
        <end position="241"/>
    </location>
</feature>
<dbReference type="EMBL" id="CP098747">
    <property type="protein sequence ID" value="USG63193.1"/>
    <property type="molecule type" value="Genomic_DNA"/>
</dbReference>
<keyword evidence="1" id="KW-1133">Transmembrane helix</keyword>
<name>A0ABY4W7P2_9PROT</name>
<accession>A0ABY4W7P2</accession>
<reference evidence="2" key="1">
    <citation type="submission" date="2022-06" db="EMBL/GenBank/DDBJ databases">
        <title>Sneathiella actinostolidae sp. nov., isolated from a sea anemonein the Western Pacific Ocean.</title>
        <authorList>
            <person name="Wei M.J."/>
        </authorList>
    </citation>
    <scope>NUCLEOTIDE SEQUENCE</scope>
    <source>
        <strain evidence="2">PHK-P5</strain>
    </source>
</reference>
<gene>
    <name evidence="2" type="ORF">NBZ79_09415</name>
</gene>
<evidence type="ECO:0008006" key="4">
    <source>
        <dbReference type="Google" id="ProtNLM"/>
    </source>
</evidence>
<feature type="transmembrane region" description="Helical" evidence="1">
    <location>
        <begin position="12"/>
        <end position="30"/>
    </location>
</feature>
<feature type="transmembrane region" description="Helical" evidence="1">
    <location>
        <begin position="90"/>
        <end position="113"/>
    </location>
</feature>
<sequence>MYPQSFKLLVRLYPYVLLVIVCELIFGPFKSYIQTFGGELFYDILIDSRFLRYNAAYLLTLLAEALLIFKASEQILNVKNTVDIRWARQFGYFAVIWLLFHIPVLLQQVPYYIASMSNEVASKQDSIATGVNIFLFMLPIVILLFFLEYFLFGTWFPAIVDNKRGGLGTAFARGKQTFLFVMWRFLAGPTVLLITMSVLLYINSAVARYATDWQLLVPVTIVGILLDIFYCWILVMTAWILSKAYLKTKIVPEEGS</sequence>
<keyword evidence="1" id="KW-0812">Transmembrane</keyword>
<protein>
    <recommendedName>
        <fullName evidence="4">Glycerophosphoryl diester phosphodiesterase membrane domain-containing protein</fullName>
    </recommendedName>
</protein>